<dbReference type="EMBL" id="CM047581">
    <property type="protein sequence ID" value="KAI9916133.1"/>
    <property type="molecule type" value="Genomic_DNA"/>
</dbReference>
<organism evidence="1 2">
    <name type="scientific">Peronosclerospora sorghi</name>
    <dbReference type="NCBI Taxonomy" id="230839"/>
    <lineage>
        <taxon>Eukaryota</taxon>
        <taxon>Sar</taxon>
        <taxon>Stramenopiles</taxon>
        <taxon>Oomycota</taxon>
        <taxon>Peronosporomycetes</taxon>
        <taxon>Peronosporales</taxon>
        <taxon>Peronosporaceae</taxon>
        <taxon>Peronosclerospora</taxon>
    </lineage>
</organism>
<keyword evidence="2" id="KW-1185">Reference proteome</keyword>
<sequence length="296" mass="33119">MGRGRSGPQGRRGRELTRLGELVKVGRDLPHERLVLGAALLRVMGLELRQHVVKVGPAPRGNIRRLHRAERRPVHAVKPRMALDLVHGPGAESVLGITNQSLHKIPARRTQSRRGFGREPKRLVPVDNLATRLHGLIGVKGWVPDQTLVQDDAHGPPVTLLPISFLCQHLGRNVVGRAHRAKRNLSVATKRFAPRRVHTVCRAATFDGRGTLCIHGMVRNREQIHARVHFLAQPQVRELQVPMRVQEHIVGFHVAMNVAELVHGLNGKHHLRRIKARRGFIEGILFHQESHEIAAG</sequence>
<name>A0ACC0WBD9_9STRA</name>
<accession>A0ACC0WBD9</accession>
<proteinExistence type="predicted"/>
<reference evidence="1 2" key="1">
    <citation type="journal article" date="2022" name="bioRxiv">
        <title>The genome of the oomycete Peronosclerospora sorghi, a cosmopolitan pathogen of maize and sorghum, is inflated with dispersed pseudogenes.</title>
        <authorList>
            <person name="Fletcher K."/>
            <person name="Martin F."/>
            <person name="Isakeit T."/>
            <person name="Cavanaugh K."/>
            <person name="Magill C."/>
            <person name="Michelmore R."/>
        </authorList>
    </citation>
    <scope>NUCLEOTIDE SEQUENCE [LARGE SCALE GENOMIC DNA]</scope>
    <source>
        <strain evidence="1">P6</strain>
    </source>
</reference>
<comment type="caution">
    <text evidence="1">The sequence shown here is derived from an EMBL/GenBank/DDBJ whole genome shotgun (WGS) entry which is preliminary data.</text>
</comment>
<gene>
    <name evidence="1" type="ORF">PsorP6_018003</name>
</gene>
<evidence type="ECO:0000313" key="1">
    <source>
        <dbReference type="EMBL" id="KAI9916133.1"/>
    </source>
</evidence>
<evidence type="ECO:0000313" key="2">
    <source>
        <dbReference type="Proteomes" id="UP001163321"/>
    </source>
</evidence>
<dbReference type="Proteomes" id="UP001163321">
    <property type="component" value="Chromosome 2"/>
</dbReference>
<protein>
    <submittedName>
        <fullName evidence="1">Uncharacterized protein</fullName>
    </submittedName>
</protein>